<evidence type="ECO:0000256" key="5">
    <source>
        <dbReference type="ARBA" id="ARBA00022801"/>
    </source>
</evidence>
<dbReference type="GO" id="GO:0046556">
    <property type="term" value="F:alpha-L-arabinofuranosidase activity"/>
    <property type="evidence" value="ECO:0007669"/>
    <property type="project" value="UniProtKB-EC"/>
</dbReference>
<dbReference type="EC" id="3.2.1.55" evidence="3"/>
<sequence>MKTLHQILVLPAFALLLAACSQPQAEITIDVAQHGADIPSSMYGIFFEEINHAGDGGLYAELVQNRGFEDTSVPEGYRVKDGKLYPPANSCNHLTCAKPHPDMCYRWPTEEIPAWSLTQLEGEGASMKLTTEYPLNSATPTALKVTLPAEGRVAIGNTGFWGMNIEEGKDYYLRLYTSNGKRFDGKAVIRLVGEDGQELCNCPLAIDMAKAWSEYTGHLTATGSDSRAHLVIELEGKGTLLLDYVSLFPFETFRNRANGLRKDIAETLEAMRPAFVRWPGGCVVEGITLSNRIKWKETIGDPVTRPGVYDTWGYRTTMGFGYHEFLQFCEDIGAGGMFVCNVGLGCQGRVGDACKEDEVDSFIEDVLDAIDYALGDGTTEWSRKRVENGHPAPFPLKYVEIGNENWGPVYEKRYDKFYKAIKEKYPQLKLISTLGLGGQHRHERVDMIDPHWYVSPEFFFASDKLFDQQERGDYEIYIGEYAVNQNVGGGNLLGALAEAAFLTGVERNSDLVKMASYAPLFENVNDRVWPTNLIWFDSYRVMGRSSYQVQKMYAENRPSFNVATSFEQPVIPVGVKGQIAVGGWNTDNEYKDLKVTLADGRTVEADMSQGWTPQEGTWNAEGGTLKGSGPGVMRWNLWSVPEAFGDCSISLKARKIAGAEGFLIYFGMHDGKNGYILNIGGWGNQTTAFQRINGNDMPQIPNNISQYVEEGRWYDIRIDIKDGKFTYSLDGKQMLETAIENIQRYVVSGYDENTGELIVKFVNATKEPFSTSVNLQNVTSVKRKGKVVTLTSADPKDENTLDDPKRVFPRESTFNKFSGQFDYTFEPWSFTVLRIKAEI</sequence>
<evidence type="ECO:0000313" key="9">
    <source>
        <dbReference type="EMBL" id="RGU57022.1"/>
    </source>
</evidence>
<dbReference type="SMART" id="SM00813">
    <property type="entry name" value="Alpha-L-AF_C"/>
    <property type="match status" value="1"/>
</dbReference>
<dbReference type="PANTHER" id="PTHR31776:SF0">
    <property type="entry name" value="ALPHA-L-ARABINOFURANOSIDASE 1"/>
    <property type="match status" value="1"/>
</dbReference>
<organism evidence="9 10">
    <name type="scientific">Odoribacter splanchnicus</name>
    <dbReference type="NCBI Taxonomy" id="28118"/>
    <lineage>
        <taxon>Bacteria</taxon>
        <taxon>Pseudomonadati</taxon>
        <taxon>Bacteroidota</taxon>
        <taxon>Bacteroidia</taxon>
        <taxon>Bacteroidales</taxon>
        <taxon>Odoribacteraceae</taxon>
        <taxon>Odoribacter</taxon>
    </lineage>
</organism>
<dbReference type="Gene3D" id="2.60.40.1180">
    <property type="entry name" value="Golgi alpha-mannosidase II"/>
    <property type="match status" value="1"/>
</dbReference>
<dbReference type="InterPro" id="IPR013320">
    <property type="entry name" value="ConA-like_dom_sf"/>
</dbReference>
<evidence type="ECO:0000256" key="6">
    <source>
        <dbReference type="ARBA" id="ARBA00023180"/>
    </source>
</evidence>
<dbReference type="EMBL" id="QRYC01000007">
    <property type="protein sequence ID" value="RGU57022.1"/>
    <property type="molecule type" value="Genomic_DNA"/>
</dbReference>
<dbReference type="InterPro" id="IPR017853">
    <property type="entry name" value="GH"/>
</dbReference>
<dbReference type="Pfam" id="PF22848">
    <property type="entry name" value="ASD1_dom"/>
    <property type="match status" value="1"/>
</dbReference>
<name>A0A412TT40_9BACT</name>
<dbReference type="Gene3D" id="3.20.20.80">
    <property type="entry name" value="Glycosidases"/>
    <property type="match status" value="1"/>
</dbReference>
<dbReference type="PROSITE" id="PS51257">
    <property type="entry name" value="PROKAR_LIPOPROTEIN"/>
    <property type="match status" value="1"/>
</dbReference>
<comment type="similarity">
    <text evidence="2">Belongs to the glycosyl hydrolase 51 family.</text>
</comment>
<keyword evidence="4 7" id="KW-0732">Signal</keyword>
<protein>
    <recommendedName>
        <fullName evidence="3">non-reducing end alpha-L-arabinofuranosidase</fullName>
        <ecNumber evidence="3">3.2.1.55</ecNumber>
    </recommendedName>
</protein>
<dbReference type="AlphaFoldDB" id="A0A412TT40"/>
<dbReference type="SUPFAM" id="SSF51011">
    <property type="entry name" value="Glycosyl hydrolase domain"/>
    <property type="match status" value="1"/>
</dbReference>
<dbReference type="PANTHER" id="PTHR31776">
    <property type="entry name" value="ALPHA-L-ARABINOFURANOSIDASE 1"/>
    <property type="match status" value="1"/>
</dbReference>
<feature type="chain" id="PRO_5019160548" description="non-reducing end alpha-L-arabinofuranosidase" evidence="7">
    <location>
        <begin position="26"/>
        <end position="839"/>
    </location>
</feature>
<evidence type="ECO:0000256" key="3">
    <source>
        <dbReference type="ARBA" id="ARBA00012670"/>
    </source>
</evidence>
<feature type="domain" description="Alpha-L-arabinofuranosidase C-terminal" evidence="8">
    <location>
        <begin position="479"/>
        <end position="829"/>
    </location>
</feature>
<dbReference type="Pfam" id="PF06964">
    <property type="entry name" value="Alpha-L-AF_C"/>
    <property type="match status" value="1"/>
</dbReference>
<comment type="catalytic activity">
    <reaction evidence="1">
        <text>Hydrolysis of terminal non-reducing alpha-L-arabinofuranoside residues in alpha-L-arabinosides.</text>
        <dbReference type="EC" id="3.2.1.55"/>
    </reaction>
</comment>
<keyword evidence="6" id="KW-0325">Glycoprotein</keyword>
<gene>
    <name evidence="9" type="ORF">DWW57_06930</name>
</gene>
<dbReference type="SUPFAM" id="SSF49899">
    <property type="entry name" value="Concanavalin A-like lectins/glucanases"/>
    <property type="match status" value="1"/>
</dbReference>
<dbReference type="GO" id="GO:0046373">
    <property type="term" value="P:L-arabinose metabolic process"/>
    <property type="evidence" value="ECO:0007669"/>
    <property type="project" value="InterPro"/>
</dbReference>
<reference evidence="9 10" key="1">
    <citation type="submission" date="2018-08" db="EMBL/GenBank/DDBJ databases">
        <title>A genome reference for cultivated species of the human gut microbiota.</title>
        <authorList>
            <person name="Zou Y."/>
            <person name="Xue W."/>
            <person name="Luo G."/>
        </authorList>
    </citation>
    <scope>NUCLEOTIDE SEQUENCE [LARGE SCALE GENOMIC DNA]</scope>
    <source>
        <strain evidence="9 10">AF16-14</strain>
    </source>
</reference>
<feature type="signal peptide" evidence="7">
    <location>
        <begin position="1"/>
        <end position="25"/>
    </location>
</feature>
<evidence type="ECO:0000256" key="7">
    <source>
        <dbReference type="SAM" id="SignalP"/>
    </source>
</evidence>
<proteinExistence type="inferred from homology"/>
<dbReference type="InterPro" id="IPR051563">
    <property type="entry name" value="Glycosyl_Hydrolase_51"/>
</dbReference>
<evidence type="ECO:0000256" key="2">
    <source>
        <dbReference type="ARBA" id="ARBA00007186"/>
    </source>
</evidence>
<accession>A0A412TT40</accession>
<dbReference type="InterPro" id="IPR055235">
    <property type="entry name" value="ASD1_cat"/>
</dbReference>
<evidence type="ECO:0000256" key="4">
    <source>
        <dbReference type="ARBA" id="ARBA00022729"/>
    </source>
</evidence>
<dbReference type="SUPFAM" id="SSF51445">
    <property type="entry name" value="(Trans)glycosidases"/>
    <property type="match status" value="1"/>
</dbReference>
<evidence type="ECO:0000259" key="8">
    <source>
        <dbReference type="SMART" id="SM00813"/>
    </source>
</evidence>
<evidence type="ECO:0000313" key="10">
    <source>
        <dbReference type="Proteomes" id="UP000284243"/>
    </source>
</evidence>
<evidence type="ECO:0000256" key="1">
    <source>
        <dbReference type="ARBA" id="ARBA00001462"/>
    </source>
</evidence>
<comment type="caution">
    <text evidence="9">The sequence shown here is derived from an EMBL/GenBank/DDBJ whole genome shotgun (WGS) entry which is preliminary data.</text>
</comment>
<dbReference type="InterPro" id="IPR013780">
    <property type="entry name" value="Glyco_hydro_b"/>
</dbReference>
<keyword evidence="5" id="KW-0378">Hydrolase</keyword>
<dbReference type="InterPro" id="IPR010720">
    <property type="entry name" value="Alpha-L-AF_C"/>
</dbReference>
<dbReference type="Proteomes" id="UP000284243">
    <property type="component" value="Unassembled WGS sequence"/>
</dbReference>